<evidence type="ECO:0000313" key="5">
    <source>
        <dbReference type="Proteomes" id="UP000295472"/>
    </source>
</evidence>
<dbReference type="OrthoDB" id="2110158at2"/>
<evidence type="ECO:0000313" key="6">
    <source>
        <dbReference type="Proteomes" id="UP000295758"/>
    </source>
</evidence>
<feature type="signal peptide" evidence="1">
    <location>
        <begin position="1"/>
        <end position="21"/>
    </location>
</feature>
<evidence type="ECO:0000313" key="3">
    <source>
        <dbReference type="EMBL" id="TDS33906.1"/>
    </source>
</evidence>
<dbReference type="EMBL" id="FMYT01000002">
    <property type="protein sequence ID" value="SDC08899.1"/>
    <property type="molecule type" value="Genomic_DNA"/>
</dbReference>
<dbReference type="EMBL" id="SOAA01000003">
    <property type="protein sequence ID" value="TDS33906.1"/>
    <property type="molecule type" value="Genomic_DNA"/>
</dbReference>
<evidence type="ECO:0000256" key="1">
    <source>
        <dbReference type="SAM" id="SignalP"/>
    </source>
</evidence>
<evidence type="ECO:0000313" key="2">
    <source>
        <dbReference type="EMBL" id="SDC08899.1"/>
    </source>
</evidence>
<evidence type="ECO:0008006" key="8">
    <source>
        <dbReference type="Google" id="ProtNLM"/>
    </source>
</evidence>
<evidence type="ECO:0000313" key="4">
    <source>
        <dbReference type="EMBL" id="TDX44426.1"/>
    </source>
</evidence>
<dbReference type="RefSeq" id="WP_073158085.1">
    <property type="nucleotide sequence ID" value="NZ_FMYT01000002.1"/>
</dbReference>
<accession>A0A1G6IQW4</accession>
<organism evidence="2 7">
    <name type="scientific">Halanaerobium congolense</name>
    <dbReference type="NCBI Taxonomy" id="54121"/>
    <lineage>
        <taxon>Bacteria</taxon>
        <taxon>Bacillati</taxon>
        <taxon>Bacillota</taxon>
        <taxon>Clostridia</taxon>
        <taxon>Halanaerobiales</taxon>
        <taxon>Halanaerobiaceae</taxon>
        <taxon>Halanaerobium</taxon>
    </lineage>
</organism>
<sequence length="447" mass="50779">MKKTILLLVVFLLILPTAASADRGSIPYIPEVRIFEPSQDALIAWNGEEEILILSTELYASEATKILQVLPLPAEPEVKKSSRDVLRRANEFVIQKFFDNLRQPVFRSEISKTPAAEIKEEVVIGSHDILVVKVLNQDYFVSWVNNHLEEKGEKTPQISDSLKSTINNYINRGYNYFVFDTIEVSPDPEINEAISYKFKTDELYYPLEITKSDHGVSEISLLVLTNQNLINYGGIAKNRVNEKNPTVELNLFDVEYISSDIHDLFIKKNDDLLTYSSTIQLLNWSIKDDLANFNSDLLVDSKLEGLLKNEVIYQGTTFIDSQAEANYPYPSEKEMESISGVVEMRMGSRMHPWLAPSINGKALFNAHTNRIVNNFDAEGEKITVKGYSSKDGQITMRDPIDKMPVLINISDVFYVTEIVGWTPYTGIAISSDGKLNNERSRFWLKNK</sequence>
<gene>
    <name evidence="3" type="ORF">BY453_10362</name>
    <name evidence="4" type="ORF">C7954_11221</name>
    <name evidence="2" type="ORF">SAMN04488597_10262</name>
</gene>
<reference evidence="3 6" key="2">
    <citation type="submission" date="2019-03" db="EMBL/GenBank/DDBJ databases">
        <title>Deep subsurface shale carbon reservoir microbial communities from Ohio and West Virginia, USA.</title>
        <authorList>
            <person name="Wrighton K."/>
        </authorList>
    </citation>
    <scope>NUCLEOTIDE SEQUENCE [LARGE SCALE GENOMIC DNA]</scope>
    <source>
        <strain evidence="3 6">UTICA-S4D12</strain>
    </source>
</reference>
<reference evidence="2 7" key="1">
    <citation type="submission" date="2016-10" db="EMBL/GenBank/DDBJ databases">
        <authorList>
            <person name="Varghese N."/>
            <person name="Submissions S."/>
        </authorList>
    </citation>
    <scope>NUCLEOTIDE SEQUENCE [LARGE SCALE GENOMIC DNA]</scope>
    <source>
        <strain evidence="2 7">WG10</strain>
    </source>
</reference>
<protein>
    <recommendedName>
        <fullName evidence="8">DUF2330 domain-containing protein</fullName>
    </recommendedName>
</protein>
<dbReference type="Proteomes" id="UP000324896">
    <property type="component" value="Unassembled WGS sequence"/>
</dbReference>
<name>A0A1G6IQW4_9FIRM</name>
<feature type="chain" id="PRO_5015064305" description="DUF2330 domain-containing protein" evidence="1">
    <location>
        <begin position="22"/>
        <end position="447"/>
    </location>
</feature>
<reference evidence="4 5" key="3">
    <citation type="submission" date="2019-03" db="EMBL/GenBank/DDBJ databases">
        <title>Subsurface microbial communities from deep shales in Ohio and West Virginia, USA.</title>
        <authorList>
            <person name="Wrighton K."/>
        </authorList>
    </citation>
    <scope>NUCLEOTIDE SEQUENCE [LARGE SCALE GENOMIC DNA]</scope>
    <source>
        <strain evidence="4 5">DSMZ 11287</strain>
    </source>
</reference>
<proteinExistence type="predicted"/>
<evidence type="ECO:0000313" key="7">
    <source>
        <dbReference type="Proteomes" id="UP000324896"/>
    </source>
</evidence>
<dbReference type="EMBL" id="SOEF01000012">
    <property type="protein sequence ID" value="TDX44426.1"/>
    <property type="molecule type" value="Genomic_DNA"/>
</dbReference>
<dbReference type="Proteomes" id="UP000295472">
    <property type="component" value="Unassembled WGS sequence"/>
</dbReference>
<dbReference type="GeneID" id="57012543"/>
<keyword evidence="1" id="KW-0732">Signal</keyword>
<dbReference type="AlphaFoldDB" id="A0A1G6IQW4"/>
<dbReference type="Proteomes" id="UP000295758">
    <property type="component" value="Unassembled WGS sequence"/>
</dbReference>